<dbReference type="PRINTS" id="PR00313">
    <property type="entry name" value="CABNDNGRPT"/>
</dbReference>
<dbReference type="InterPro" id="IPR005181">
    <property type="entry name" value="SASA"/>
</dbReference>
<proteinExistence type="predicted"/>
<dbReference type="Gene3D" id="3.40.50.1110">
    <property type="entry name" value="SGNH hydrolase"/>
    <property type="match status" value="1"/>
</dbReference>
<comment type="subcellular location">
    <subcellularLocation>
        <location evidence="1">Secreted</location>
    </subcellularLocation>
</comment>
<dbReference type="SUPFAM" id="SSF52266">
    <property type="entry name" value="SGNH hydrolase"/>
    <property type="match status" value="1"/>
</dbReference>
<dbReference type="PROSITE" id="PS50268">
    <property type="entry name" value="CADHERIN_2"/>
    <property type="match status" value="1"/>
</dbReference>
<dbReference type="InterPro" id="IPR002126">
    <property type="entry name" value="Cadherin-like_dom"/>
</dbReference>
<dbReference type="InterPro" id="IPR015919">
    <property type="entry name" value="Cadherin-like_sf"/>
</dbReference>
<dbReference type="PANTHER" id="PTHR38340:SF1">
    <property type="entry name" value="S-LAYER PROTEIN"/>
    <property type="match status" value="1"/>
</dbReference>
<dbReference type="CDD" id="cd11304">
    <property type="entry name" value="Cadherin_repeat"/>
    <property type="match status" value="1"/>
</dbReference>
<dbReference type="InterPro" id="IPR001343">
    <property type="entry name" value="Hemolysn_Ca-bd"/>
</dbReference>
<dbReference type="InterPro" id="IPR011049">
    <property type="entry name" value="Serralysin-like_metalloprot_C"/>
</dbReference>
<dbReference type="Pfam" id="PF03629">
    <property type="entry name" value="SASA"/>
    <property type="match status" value="1"/>
</dbReference>
<name>A0ABV2L7M5_9HYPH</name>
<dbReference type="PANTHER" id="PTHR38340">
    <property type="entry name" value="S-LAYER PROTEIN"/>
    <property type="match status" value="1"/>
</dbReference>
<dbReference type="Gene3D" id="2.60.40.60">
    <property type="entry name" value="Cadherins"/>
    <property type="match status" value="1"/>
</dbReference>
<evidence type="ECO:0000256" key="1">
    <source>
        <dbReference type="ARBA" id="ARBA00004613"/>
    </source>
</evidence>
<sequence>MIFLQREGDSADVRFTGDQARILNKAGQVVVDWTSGGILHNVPQGDGYRLEVKTGTTVKADDLAIGAVVFTIGQSNIERWYNTPTAVPDAPSGTYQMEADGSIGHVAGGASTYFAENYAAEAGVPVMMVAAAKGGTALVAAADKGNGYWMDTSAGSLYATALSLLAKVGGSAEVVLWAQGETDASANITTSTYATALTTFMNRVLADFHSNHVLIQEIGPHGANDSKYDDVRLAQHQVADALAGVDIGAITTDLNTIEDGIHLTGAARVTAADRLLDAALGFQGIDISRAVQTGADDAAGSDHLVGTDARDELHGRAGNDVLDGGGGSDALFGDAGDDTINGGAGTDLIWGGAGRDTIDGGDDADVISGGDGGDIIRGGAGADEIWADAGDDLITGGTGNDVIVGGAGIDTAVFSGKFAGYRIVTNGVTATVTDIDLTDGNDGTDTLDGVEYLSFSDKPQYDIKGTGLPSLFTASDDYVDFATVTAGTYAPTSSHAGLAGNDEIYLPKDAAAAQAAGYDTTVAMDGGDGNDVIIGGSLDDWMKGGAGDDILNGGAGSDRMEGGLGNDKYYVDTTAVGTTGDLVVEKVGEGIDTVISTVTFTLKSNVENLTLVGTDNINGTGNELDNVIAGNDGNNIINANAGNDTLFGGAGDDSLRGGLGNDVIDGGLGRDTAVFAGKFADYRITDVGGAVTVTDLNAADTDEGTDTIQGVELLKFSDKTYTVNIPNGLFTNGNDSVDFATVVAGSYQAGTQYAAGSGDDVVHLAGTATAAAAAGYDTTLAFDGGLGNDTITGGALNDWIKGGDGNDWIDGGAGSDKMEGGLGDDTYVVDVTAVGTSGDLVVEKFNEGVDTVLSSVTHTLKSNVENLTLTGLAEISGFGNDLANLIIGNDAKNSLKGDLGNDTILGMGGNDSITGGAGNDTIDGGLGTDIALYLGARADYTVTITAGRVVITDNNPNDIGGDEGTDTLVGVETLKFSDGILTVPLGSAPTALALSHAEVPENSAGGTLVGSFSATDPDAGDTFAYTLLDSAGGAFVVDGANLVVAAGAVLDFETTPSLTVTARVTDGGGHIFDQAFTITLSDVQGPTIIGTAAADKLTGTSEGETIDGLAGADTMTGGLGNDTYIVDNSKDVAIELPGGGIDTVLSSVSFTLGANLENLVLTGAASKGTGNALDNVLTGNDANNTLDGGLGADTMTGGLGNDVYIVDNLGDVVTERADAGTDTIKTTLGSYTLGIGSAIEALTFIGTGDFHGTGNELANTITGGAGNDTLWGGDDTLKDSLKGGLGDDTYIVGINDTVTEAADAGHDTVRTGLASYKLGSNVEDLVYTGTESFKGTGNTLDNWIKGGAGNDTLDGGAGKDVLVGGAGNDTYLVDSIGDRIVERLDPNDESSPDAGGIDTVLIKTGLTQYTLGSFVENLTYSGLSGFQATGNEGDNVLVTGAGNDVLAGGFGHDILTGGKGADQFLFNIPGEGFDTITDFSQSQFDTIAVTGANFGGLPAGALSADLFVLGSSANADHGQFLFDPNALTLSWDADGTATGAPVVEIAEFTKALTLHASDILIV</sequence>
<keyword evidence="6" id="KW-1185">Reference proteome</keyword>
<dbReference type="SUPFAM" id="SSF49313">
    <property type="entry name" value="Cadherin-like"/>
    <property type="match status" value="1"/>
</dbReference>
<evidence type="ECO:0000313" key="6">
    <source>
        <dbReference type="Proteomes" id="UP001549145"/>
    </source>
</evidence>
<feature type="domain" description="Cadherin" evidence="4">
    <location>
        <begin position="991"/>
        <end position="1088"/>
    </location>
</feature>
<dbReference type="RefSeq" id="WP_238281442.1">
    <property type="nucleotide sequence ID" value="NZ_BPQL01000123.1"/>
</dbReference>
<accession>A0ABV2L7M5</accession>
<dbReference type="InterPro" id="IPR018511">
    <property type="entry name" value="Hemolysin-typ_Ca-bd_CS"/>
</dbReference>
<evidence type="ECO:0000256" key="3">
    <source>
        <dbReference type="ARBA" id="ARBA00022801"/>
    </source>
</evidence>
<dbReference type="Pfam" id="PF00353">
    <property type="entry name" value="HemolysinCabind"/>
    <property type="match status" value="11"/>
</dbReference>
<protein>
    <submittedName>
        <fullName evidence="5">Ca2+-binding RTX toxin-like protein</fullName>
    </submittedName>
</protein>
<evidence type="ECO:0000259" key="4">
    <source>
        <dbReference type="PROSITE" id="PS50268"/>
    </source>
</evidence>
<evidence type="ECO:0000313" key="5">
    <source>
        <dbReference type="EMBL" id="MET3693352.1"/>
    </source>
</evidence>
<keyword evidence="3" id="KW-0378">Hydrolase</keyword>
<keyword evidence="2" id="KW-0964">Secreted</keyword>
<evidence type="ECO:0000256" key="2">
    <source>
        <dbReference type="ARBA" id="ARBA00022525"/>
    </source>
</evidence>
<dbReference type="PROSITE" id="PS00330">
    <property type="entry name" value="HEMOLYSIN_CALCIUM"/>
    <property type="match status" value="12"/>
</dbReference>
<dbReference type="InterPro" id="IPR050557">
    <property type="entry name" value="RTX_toxin/Mannuronan_C5-epim"/>
</dbReference>
<dbReference type="Pfam" id="PF00028">
    <property type="entry name" value="Cadherin"/>
    <property type="match status" value="1"/>
</dbReference>
<comment type="caution">
    <text evidence="5">The sequence shown here is derived from an EMBL/GenBank/DDBJ whole genome shotgun (WGS) entry which is preliminary data.</text>
</comment>
<dbReference type="SMART" id="SM00112">
    <property type="entry name" value="CA"/>
    <property type="match status" value="1"/>
</dbReference>
<dbReference type="Proteomes" id="UP001549145">
    <property type="component" value="Unassembled WGS sequence"/>
</dbReference>
<dbReference type="Gene3D" id="2.150.10.10">
    <property type="entry name" value="Serralysin-like metalloprotease, C-terminal"/>
    <property type="match status" value="5"/>
</dbReference>
<dbReference type="EMBL" id="JBEPMM010000007">
    <property type="protein sequence ID" value="MET3693352.1"/>
    <property type="molecule type" value="Genomic_DNA"/>
</dbReference>
<dbReference type="SUPFAM" id="SSF51120">
    <property type="entry name" value="beta-Roll"/>
    <property type="match status" value="8"/>
</dbReference>
<gene>
    <name evidence="5" type="ORF">ABID43_002899</name>
</gene>
<organism evidence="5 6">
    <name type="scientific">Methylobacterium goesingense</name>
    <dbReference type="NCBI Taxonomy" id="243690"/>
    <lineage>
        <taxon>Bacteria</taxon>
        <taxon>Pseudomonadati</taxon>
        <taxon>Pseudomonadota</taxon>
        <taxon>Alphaproteobacteria</taxon>
        <taxon>Hyphomicrobiales</taxon>
        <taxon>Methylobacteriaceae</taxon>
        <taxon>Methylobacterium</taxon>
    </lineage>
</organism>
<dbReference type="InterPro" id="IPR036514">
    <property type="entry name" value="SGNH_hydro_sf"/>
</dbReference>
<reference evidence="5 6" key="1">
    <citation type="submission" date="2024-06" db="EMBL/GenBank/DDBJ databases">
        <title>Genomic Encyclopedia of Type Strains, Phase IV (KMG-IV): sequencing the most valuable type-strain genomes for metagenomic binning, comparative biology and taxonomic classification.</title>
        <authorList>
            <person name="Goeker M."/>
        </authorList>
    </citation>
    <scope>NUCLEOTIDE SEQUENCE [LARGE SCALE GENOMIC DNA]</scope>
    <source>
        <strain evidence="5 6">DSM 21331</strain>
    </source>
</reference>